<dbReference type="Pfam" id="PF09500">
    <property type="entry name" value="YiiD_C"/>
    <property type="match status" value="1"/>
</dbReference>
<evidence type="ECO:0000259" key="1">
    <source>
        <dbReference type="Pfam" id="PF09500"/>
    </source>
</evidence>
<accession>A0ABV9NGF4</accession>
<gene>
    <name evidence="2" type="ORF">ACFO3Q_04535</name>
</gene>
<comment type="caution">
    <text evidence="2">The sequence shown here is derived from an EMBL/GenBank/DDBJ whole genome shotgun (WGS) entry which is preliminary data.</text>
</comment>
<keyword evidence="3" id="KW-1185">Reference proteome</keyword>
<organism evidence="2 3">
    <name type="scientific">Coralloluteibacterium thermophilum</name>
    <dbReference type="NCBI Taxonomy" id="2707049"/>
    <lineage>
        <taxon>Bacteria</taxon>
        <taxon>Pseudomonadati</taxon>
        <taxon>Pseudomonadota</taxon>
        <taxon>Gammaproteobacteria</taxon>
        <taxon>Lysobacterales</taxon>
        <taxon>Lysobacteraceae</taxon>
        <taxon>Coralloluteibacterium</taxon>
    </lineage>
</organism>
<proteinExistence type="predicted"/>
<evidence type="ECO:0000313" key="2">
    <source>
        <dbReference type="EMBL" id="MFC4727437.1"/>
    </source>
</evidence>
<protein>
    <submittedName>
        <fullName evidence="2">YiiD C-terminal domain-containing protein</fullName>
    </submittedName>
</protein>
<dbReference type="EMBL" id="JBHSGG010000011">
    <property type="protein sequence ID" value="MFC4727437.1"/>
    <property type="molecule type" value="Genomic_DNA"/>
</dbReference>
<dbReference type="Proteomes" id="UP001595892">
    <property type="component" value="Unassembled WGS sequence"/>
</dbReference>
<dbReference type="SUPFAM" id="SSF54637">
    <property type="entry name" value="Thioesterase/thiol ester dehydrase-isomerase"/>
    <property type="match status" value="1"/>
</dbReference>
<reference evidence="3" key="1">
    <citation type="journal article" date="2019" name="Int. J. Syst. Evol. Microbiol.">
        <title>The Global Catalogue of Microorganisms (GCM) 10K type strain sequencing project: providing services to taxonomists for standard genome sequencing and annotation.</title>
        <authorList>
            <consortium name="The Broad Institute Genomics Platform"/>
            <consortium name="The Broad Institute Genome Sequencing Center for Infectious Disease"/>
            <person name="Wu L."/>
            <person name="Ma J."/>
        </authorList>
    </citation>
    <scope>NUCLEOTIDE SEQUENCE [LARGE SCALE GENOMIC DNA]</scope>
    <source>
        <strain evidence="3">CGMCC 1.13574</strain>
    </source>
</reference>
<sequence length="159" mass="16789">MSDTVTTTPQGELDVLRTALRTMPPAVAMGVEPVAYDGHVLRLSAPLALNVNDKGNAFGGSLGSLMTLSAWGLVTLRLHAEGRVGEVYVADSSIRYSAPLYADLRAEARFAPDCDWDAAMAIYARRGRARLTLGACVRDPAGTVVSSLEARFAVLAPVG</sequence>
<dbReference type="Gene3D" id="3.10.129.10">
    <property type="entry name" value="Hotdog Thioesterase"/>
    <property type="match status" value="1"/>
</dbReference>
<dbReference type="NCBIfam" id="TIGR02447">
    <property type="entry name" value="yiiD_Cterm"/>
    <property type="match status" value="1"/>
</dbReference>
<dbReference type="RefSeq" id="WP_377003447.1">
    <property type="nucleotide sequence ID" value="NZ_JBHSGG010000011.1"/>
</dbReference>
<feature type="domain" description="Thioesterase putative" evidence="1">
    <location>
        <begin position="21"/>
        <end position="152"/>
    </location>
</feature>
<name>A0ABV9NGF4_9GAMM</name>
<dbReference type="InterPro" id="IPR012660">
    <property type="entry name" value="YiiD_C"/>
</dbReference>
<dbReference type="InterPro" id="IPR029069">
    <property type="entry name" value="HotDog_dom_sf"/>
</dbReference>
<evidence type="ECO:0000313" key="3">
    <source>
        <dbReference type="Proteomes" id="UP001595892"/>
    </source>
</evidence>